<accession>Q9AFR3</accession>
<keyword evidence="2" id="KW-0175">Coiled coil</keyword>
<feature type="coiled-coil region" evidence="2">
    <location>
        <begin position="53"/>
        <end position="93"/>
    </location>
</feature>
<comment type="similarity">
    <text evidence="1">Belongs to the transposase 8 family.</text>
</comment>
<feature type="region of interest" description="Disordered" evidence="3">
    <location>
        <begin position="1"/>
        <end position="20"/>
    </location>
</feature>
<keyword evidence="4" id="KW-0614">Plasmid</keyword>
<evidence type="ECO:0000256" key="3">
    <source>
        <dbReference type="SAM" id="MobiDB-lite"/>
    </source>
</evidence>
<evidence type="ECO:0000256" key="2">
    <source>
        <dbReference type="SAM" id="Coils"/>
    </source>
</evidence>
<dbReference type="InterPro" id="IPR009057">
    <property type="entry name" value="Homeodomain-like_sf"/>
</dbReference>
<evidence type="ECO:0000313" key="4">
    <source>
        <dbReference type="EMBL" id="AAK18485.1"/>
    </source>
</evidence>
<dbReference type="GO" id="GO:0006313">
    <property type="term" value="P:DNA transposition"/>
    <property type="evidence" value="ECO:0007669"/>
    <property type="project" value="InterPro"/>
</dbReference>
<protein>
    <submittedName>
        <fullName evidence="4">Orf, hypothetical</fullName>
    </submittedName>
</protein>
<dbReference type="GO" id="GO:0004803">
    <property type="term" value="F:transposase activity"/>
    <property type="evidence" value="ECO:0007669"/>
    <property type="project" value="InterPro"/>
</dbReference>
<name>Q9AFR3_SHIFM</name>
<dbReference type="SUPFAM" id="SSF46689">
    <property type="entry name" value="Homeodomain-like"/>
    <property type="match status" value="1"/>
</dbReference>
<gene>
    <name evidence="4" type="primary">S0175</name>
    <name evidence="4" type="ORF">pWR501_0175</name>
</gene>
<geneLocation type="plasmid" evidence="4">
    <name>pWR501</name>
</geneLocation>
<sequence length="102" mass="11631">MTHMTKTVSTSKKTRKQHSPEFCSEALKLAERIGVAAAARELSLYESQLYAWRSKLQQQMTSSERESELAAENARLKRQLAEQAEELAILQKAATYFAKRLK</sequence>
<reference evidence="4" key="1">
    <citation type="journal article" date="2001" name="Infect. Immun.">
        <title>Complete DNA sequence and analysis of the large virulence plasmid of Shigella flexneri.</title>
        <authorList>
            <person name="Venkatesan M.M."/>
            <person name="Goldberg M.B."/>
            <person name="Rose D.J."/>
            <person name="Grotbeck E.J."/>
            <person name="Burland V."/>
            <person name="Blattner F.R."/>
        </authorList>
    </citation>
    <scope>NUCLEOTIDE SEQUENCE [LARGE SCALE GENOMIC DNA]</scope>
    <source>
        <strain evidence="4">M90T</strain>
        <plasmid evidence="4">pWR501</plasmid>
    </source>
</reference>
<proteinExistence type="inferred from homology"/>
<evidence type="ECO:0000256" key="1">
    <source>
        <dbReference type="ARBA" id="ARBA00009964"/>
    </source>
</evidence>
<dbReference type="InterPro" id="IPR002514">
    <property type="entry name" value="Transposase_8"/>
</dbReference>
<feature type="compositionally biased region" description="Low complexity" evidence="3">
    <location>
        <begin position="1"/>
        <end position="11"/>
    </location>
</feature>
<organism evidence="4">
    <name type="scientific">Shigella flexneri serotype 5a (strain M90T)</name>
    <dbReference type="NCBI Taxonomy" id="1086030"/>
    <lineage>
        <taxon>Bacteria</taxon>
        <taxon>Pseudomonadati</taxon>
        <taxon>Pseudomonadota</taxon>
        <taxon>Gammaproteobacteria</taxon>
        <taxon>Enterobacterales</taxon>
        <taxon>Enterobacteriaceae</taxon>
        <taxon>Shigella</taxon>
    </lineage>
</organism>
<dbReference type="AlphaFoldDB" id="Q9AFR3"/>
<dbReference type="EMBL" id="AF348706">
    <property type="protein sequence ID" value="AAK18485.1"/>
    <property type="molecule type" value="Genomic_DNA"/>
</dbReference>
<dbReference type="GO" id="GO:0003677">
    <property type="term" value="F:DNA binding"/>
    <property type="evidence" value="ECO:0007669"/>
    <property type="project" value="InterPro"/>
</dbReference>
<dbReference type="Pfam" id="PF01527">
    <property type="entry name" value="HTH_Tnp_1"/>
    <property type="match status" value="1"/>
</dbReference>